<reference evidence="26" key="1">
    <citation type="submission" date="2013-03" db="EMBL/GenBank/DDBJ databases">
        <title>The Genome Sequence of Anopheles epiroticus epiroticus2.</title>
        <authorList>
            <consortium name="The Broad Institute Genomics Platform"/>
            <person name="Neafsey D.E."/>
            <person name="Howell P."/>
            <person name="Walker B."/>
            <person name="Young S.K."/>
            <person name="Zeng Q."/>
            <person name="Gargeya S."/>
            <person name="Fitzgerald M."/>
            <person name="Haas B."/>
            <person name="Abouelleil A."/>
            <person name="Allen A.W."/>
            <person name="Alvarado L."/>
            <person name="Arachchi H.M."/>
            <person name="Berlin A.M."/>
            <person name="Chapman S.B."/>
            <person name="Gainer-Dewar J."/>
            <person name="Goldberg J."/>
            <person name="Griggs A."/>
            <person name="Gujja S."/>
            <person name="Hansen M."/>
            <person name="Howarth C."/>
            <person name="Imamovic A."/>
            <person name="Ireland A."/>
            <person name="Larimer J."/>
            <person name="McCowan C."/>
            <person name="Murphy C."/>
            <person name="Pearson M."/>
            <person name="Poon T.W."/>
            <person name="Priest M."/>
            <person name="Roberts A."/>
            <person name="Saif S."/>
            <person name="Shea T."/>
            <person name="Sisk P."/>
            <person name="Sykes S."/>
            <person name="Wortman J."/>
            <person name="Nusbaum C."/>
            <person name="Birren B."/>
        </authorList>
    </citation>
    <scope>NUCLEOTIDE SEQUENCE [LARGE SCALE GENOMIC DNA]</scope>
    <source>
        <strain evidence="26">Epiroticus2</strain>
    </source>
</reference>
<comment type="subcellular location">
    <subcellularLocation>
        <location evidence="1">Nucleus</location>
    </subcellularLocation>
</comment>
<dbReference type="EC" id="2.3.1.48" evidence="3"/>
<organism evidence="25 26">
    <name type="scientific">Anopheles epiroticus</name>
    <dbReference type="NCBI Taxonomy" id="199890"/>
    <lineage>
        <taxon>Eukaryota</taxon>
        <taxon>Metazoa</taxon>
        <taxon>Ecdysozoa</taxon>
        <taxon>Arthropoda</taxon>
        <taxon>Hexapoda</taxon>
        <taxon>Insecta</taxon>
        <taxon>Pterygota</taxon>
        <taxon>Neoptera</taxon>
        <taxon>Endopterygota</taxon>
        <taxon>Diptera</taxon>
        <taxon>Nematocera</taxon>
        <taxon>Culicoidea</taxon>
        <taxon>Culicidae</taxon>
        <taxon>Anophelinae</taxon>
        <taxon>Anopheles</taxon>
    </lineage>
</organism>
<dbReference type="GO" id="GO:0003712">
    <property type="term" value="F:transcription coregulator activity"/>
    <property type="evidence" value="ECO:0007669"/>
    <property type="project" value="TreeGrafter"/>
</dbReference>
<evidence type="ECO:0000256" key="3">
    <source>
        <dbReference type="ARBA" id="ARBA00013184"/>
    </source>
</evidence>
<keyword evidence="5" id="KW-1017">Isopeptide bond</keyword>
<evidence type="ECO:0000259" key="21">
    <source>
        <dbReference type="PROSITE" id="PS50016"/>
    </source>
</evidence>
<dbReference type="InterPro" id="IPR048589">
    <property type="entry name" value="SAMD1-like_WH"/>
</dbReference>
<dbReference type="Gene3D" id="1.10.10.10">
    <property type="entry name" value="Winged helix-like DNA-binding domain superfamily/Winged helix DNA-binding domain"/>
    <property type="match status" value="2"/>
</dbReference>
<evidence type="ECO:0000256" key="12">
    <source>
        <dbReference type="ARBA" id="ARBA00022843"/>
    </source>
</evidence>
<evidence type="ECO:0000313" key="25">
    <source>
        <dbReference type="EnsemblMetazoa" id="AEPI004651-PA"/>
    </source>
</evidence>
<comment type="catalytic activity">
    <reaction evidence="17">
        <text>L-lysyl-[protein] + acetyl-CoA = N(6)-acetyl-L-lysyl-[protein] + CoA + H(+)</text>
        <dbReference type="Rhea" id="RHEA:45948"/>
        <dbReference type="Rhea" id="RHEA-COMP:9752"/>
        <dbReference type="Rhea" id="RHEA-COMP:10731"/>
        <dbReference type="ChEBI" id="CHEBI:15378"/>
        <dbReference type="ChEBI" id="CHEBI:29969"/>
        <dbReference type="ChEBI" id="CHEBI:57287"/>
        <dbReference type="ChEBI" id="CHEBI:57288"/>
        <dbReference type="ChEBI" id="CHEBI:61930"/>
        <dbReference type="EC" id="2.3.1.48"/>
    </reaction>
</comment>
<feature type="compositionally biased region" description="Basic and acidic residues" evidence="20">
    <location>
        <begin position="1230"/>
        <end position="1242"/>
    </location>
</feature>
<reference evidence="25" key="2">
    <citation type="submission" date="2020-05" db="UniProtKB">
        <authorList>
            <consortium name="EnsemblMetazoa"/>
        </authorList>
    </citation>
    <scope>IDENTIFICATION</scope>
    <source>
        <strain evidence="25">Epiroticus2</strain>
    </source>
</reference>
<feature type="compositionally biased region" description="Basic and acidic residues" evidence="20">
    <location>
        <begin position="766"/>
        <end position="796"/>
    </location>
</feature>
<evidence type="ECO:0000256" key="4">
    <source>
        <dbReference type="ARBA" id="ARBA00022491"/>
    </source>
</evidence>
<dbReference type="InterPro" id="IPR001965">
    <property type="entry name" value="Znf_PHD"/>
</dbReference>
<evidence type="ECO:0000256" key="17">
    <source>
        <dbReference type="ARBA" id="ARBA00048017"/>
    </source>
</evidence>
<dbReference type="GO" id="GO:0000786">
    <property type="term" value="C:nucleosome"/>
    <property type="evidence" value="ECO:0007669"/>
    <property type="project" value="InterPro"/>
</dbReference>
<dbReference type="PROSITE" id="PS51726">
    <property type="entry name" value="MYST_HAT"/>
    <property type="match status" value="1"/>
</dbReference>
<protein>
    <recommendedName>
        <fullName evidence="3">histone acetyltransferase</fullName>
        <ecNumber evidence="3">2.3.1.48</ecNumber>
    </recommendedName>
</protein>
<dbReference type="SUPFAM" id="SSF46785">
    <property type="entry name" value="Winged helix' DNA-binding domain"/>
    <property type="match status" value="1"/>
</dbReference>
<feature type="region of interest" description="Disordered" evidence="20">
    <location>
        <begin position="310"/>
        <end position="353"/>
    </location>
</feature>
<dbReference type="FunFam" id="3.40.630.30:FF:000001">
    <property type="entry name" value="Histone acetyltransferase"/>
    <property type="match status" value="1"/>
</dbReference>
<dbReference type="FunFam" id="3.30.60.60:FF:000002">
    <property type="entry name" value="Histone acetyltransferase"/>
    <property type="match status" value="1"/>
</dbReference>
<keyword evidence="8" id="KW-0479">Metal-binding</keyword>
<evidence type="ECO:0000256" key="13">
    <source>
        <dbReference type="ARBA" id="ARBA00022853"/>
    </source>
</evidence>
<feature type="region of interest" description="Disordered" evidence="20">
    <location>
        <begin position="398"/>
        <end position="430"/>
    </location>
</feature>
<keyword evidence="9" id="KW-0677">Repeat</keyword>
<dbReference type="FunFam" id="1.10.10.10:FF:000123">
    <property type="entry name" value="Histone acetyltransferase"/>
    <property type="match status" value="1"/>
</dbReference>
<dbReference type="GO" id="GO:0006357">
    <property type="term" value="P:regulation of transcription by RNA polymerase II"/>
    <property type="evidence" value="ECO:0007669"/>
    <property type="project" value="TreeGrafter"/>
</dbReference>
<keyword evidence="12" id="KW-0832">Ubl conjugation</keyword>
<feature type="region of interest" description="Disordered" evidence="20">
    <location>
        <begin position="995"/>
        <end position="1420"/>
    </location>
</feature>
<keyword evidence="15" id="KW-0010">Activator</keyword>
<dbReference type="GO" id="GO:0005634">
    <property type="term" value="C:nucleus"/>
    <property type="evidence" value="ECO:0007669"/>
    <property type="project" value="UniProtKB-SubCell"/>
</dbReference>
<feature type="active site" description="Proton donor/acceptor" evidence="18">
    <location>
        <position position="614"/>
    </location>
</feature>
<dbReference type="InterPro" id="IPR019787">
    <property type="entry name" value="Znf_PHD-finger"/>
</dbReference>
<evidence type="ECO:0000259" key="23">
    <source>
        <dbReference type="PROSITE" id="PS51726"/>
    </source>
</evidence>
<dbReference type="InterPro" id="IPR005818">
    <property type="entry name" value="Histone_H1/H5_H15"/>
</dbReference>
<dbReference type="EnsemblMetazoa" id="AEPI004651-RA">
    <property type="protein sequence ID" value="AEPI004651-PA"/>
    <property type="gene ID" value="AEPI004651"/>
</dbReference>
<feature type="compositionally biased region" description="Polar residues" evidence="20">
    <location>
        <begin position="1282"/>
        <end position="1291"/>
    </location>
</feature>
<dbReference type="GO" id="GO:0003677">
    <property type="term" value="F:DNA binding"/>
    <property type="evidence" value="ECO:0007669"/>
    <property type="project" value="InterPro"/>
</dbReference>
<keyword evidence="6" id="KW-0597">Phosphoprotein</keyword>
<dbReference type="Pfam" id="PF17772">
    <property type="entry name" value="zf-MYST"/>
    <property type="match status" value="1"/>
</dbReference>
<evidence type="ECO:0000256" key="10">
    <source>
        <dbReference type="ARBA" id="ARBA00022771"/>
    </source>
</evidence>
<keyword evidence="16" id="KW-0539">Nucleus</keyword>
<evidence type="ECO:0000256" key="9">
    <source>
        <dbReference type="ARBA" id="ARBA00022737"/>
    </source>
</evidence>
<feature type="compositionally biased region" description="Low complexity" evidence="20">
    <location>
        <begin position="1170"/>
        <end position="1188"/>
    </location>
</feature>
<feature type="domain" description="PHD-type" evidence="21">
    <location>
        <begin position="252"/>
        <end position="310"/>
    </location>
</feature>
<name>A0A182PCJ6_9DIPT</name>
<comment type="similarity">
    <text evidence="2">Belongs to the MYST (SAS/MOZ) family.</text>
</comment>
<evidence type="ECO:0000256" key="16">
    <source>
        <dbReference type="ARBA" id="ARBA00023242"/>
    </source>
</evidence>
<keyword evidence="13" id="KW-0156">Chromatin regulator</keyword>
<dbReference type="InterPro" id="IPR036388">
    <property type="entry name" value="WH-like_DNA-bd_sf"/>
</dbReference>
<keyword evidence="4" id="KW-0678">Repressor</keyword>
<evidence type="ECO:0000256" key="19">
    <source>
        <dbReference type="PROSITE-ProRule" id="PRU00146"/>
    </source>
</evidence>
<dbReference type="PROSITE" id="PS50016">
    <property type="entry name" value="ZF_PHD_2"/>
    <property type="match status" value="1"/>
</dbReference>
<feature type="compositionally biased region" description="Low complexity" evidence="20">
    <location>
        <begin position="1089"/>
        <end position="1102"/>
    </location>
</feature>
<dbReference type="InterPro" id="IPR016181">
    <property type="entry name" value="Acyl_CoA_acyltransferase"/>
</dbReference>
<accession>A0A182PCJ6</accession>
<evidence type="ECO:0000256" key="15">
    <source>
        <dbReference type="ARBA" id="ARBA00023159"/>
    </source>
</evidence>
<evidence type="ECO:0000256" key="7">
    <source>
        <dbReference type="ARBA" id="ARBA00022679"/>
    </source>
</evidence>
<feature type="domain" description="MYST-type HAT" evidence="23">
    <location>
        <begin position="438"/>
        <end position="733"/>
    </location>
</feature>
<evidence type="ECO:0000256" key="18">
    <source>
        <dbReference type="PIRSR" id="PIRSR602717-51"/>
    </source>
</evidence>
<proteinExistence type="inferred from homology"/>
<feature type="compositionally biased region" description="Low complexity" evidence="20">
    <location>
        <begin position="1329"/>
        <end position="1346"/>
    </location>
</feature>
<evidence type="ECO:0000256" key="11">
    <source>
        <dbReference type="ARBA" id="ARBA00022833"/>
    </source>
</evidence>
<evidence type="ECO:0000259" key="24">
    <source>
        <dbReference type="PROSITE" id="PS52014"/>
    </source>
</evidence>
<keyword evidence="14" id="KW-0007">Acetylation</keyword>
<evidence type="ECO:0000256" key="1">
    <source>
        <dbReference type="ARBA" id="ARBA00004123"/>
    </source>
</evidence>
<evidence type="ECO:0000313" key="26">
    <source>
        <dbReference type="Proteomes" id="UP000075885"/>
    </source>
</evidence>
<keyword evidence="26" id="KW-1185">Reference proteome</keyword>
<feature type="compositionally biased region" description="Low complexity" evidence="20">
    <location>
        <begin position="1064"/>
        <end position="1079"/>
    </location>
</feature>
<feature type="compositionally biased region" description="Low complexity" evidence="20">
    <location>
        <begin position="1255"/>
        <end position="1275"/>
    </location>
</feature>
<feature type="region of interest" description="Disordered" evidence="20">
    <location>
        <begin position="162"/>
        <end position="183"/>
    </location>
</feature>
<dbReference type="GO" id="GO:0070776">
    <property type="term" value="C:MOZ/MORF histone acetyltransferase complex"/>
    <property type="evidence" value="ECO:0007669"/>
    <property type="project" value="TreeGrafter"/>
</dbReference>
<dbReference type="GO" id="GO:0008270">
    <property type="term" value="F:zinc ion binding"/>
    <property type="evidence" value="ECO:0007669"/>
    <property type="project" value="UniProtKB-KW"/>
</dbReference>
<feature type="compositionally biased region" description="Polar residues" evidence="20">
    <location>
        <begin position="421"/>
        <end position="430"/>
    </location>
</feature>
<dbReference type="PROSITE" id="PS52014">
    <property type="entry name" value="SAMD1_WH"/>
    <property type="match status" value="1"/>
</dbReference>
<evidence type="ECO:0000256" key="6">
    <source>
        <dbReference type="ARBA" id="ARBA00022553"/>
    </source>
</evidence>
<feature type="region of interest" description="Disordered" evidence="20">
    <location>
        <begin position="1496"/>
        <end position="1535"/>
    </location>
</feature>
<dbReference type="PANTHER" id="PTHR10615:SF217">
    <property type="entry name" value="HISTONE ACETYLTRANSFERASE"/>
    <property type="match status" value="1"/>
</dbReference>
<evidence type="ECO:0000256" key="20">
    <source>
        <dbReference type="SAM" id="MobiDB-lite"/>
    </source>
</evidence>
<dbReference type="InterPro" id="IPR013083">
    <property type="entry name" value="Znf_RING/FYVE/PHD"/>
</dbReference>
<evidence type="ECO:0000256" key="8">
    <source>
        <dbReference type="ARBA" id="ARBA00022723"/>
    </source>
</evidence>
<feature type="domain" description="SAMD1-like winged helix (WH)" evidence="24">
    <location>
        <begin position="5"/>
        <end position="81"/>
    </location>
</feature>
<evidence type="ECO:0000256" key="5">
    <source>
        <dbReference type="ARBA" id="ARBA00022499"/>
    </source>
</evidence>
<dbReference type="Proteomes" id="UP000075885">
    <property type="component" value="Unassembled WGS sequence"/>
</dbReference>
<feature type="compositionally biased region" description="Polar residues" evidence="20">
    <location>
        <begin position="1501"/>
        <end position="1535"/>
    </location>
</feature>
<feature type="domain" description="H15" evidence="22">
    <location>
        <begin position="87"/>
        <end position="162"/>
    </location>
</feature>
<feature type="compositionally biased region" description="Basic and acidic residues" evidence="20">
    <location>
        <begin position="1374"/>
        <end position="1385"/>
    </location>
</feature>
<dbReference type="SUPFAM" id="SSF55729">
    <property type="entry name" value="Acyl-CoA N-acyltransferases (Nat)"/>
    <property type="match status" value="1"/>
</dbReference>
<keyword evidence="11" id="KW-0862">Zinc</keyword>
<keyword evidence="10 19" id="KW-0863">Zinc-finger</keyword>
<dbReference type="InterPro" id="IPR050603">
    <property type="entry name" value="MYST_HAT"/>
</dbReference>
<dbReference type="GO" id="GO:0010484">
    <property type="term" value="F:histone H3 acetyltransferase activity"/>
    <property type="evidence" value="ECO:0007669"/>
    <property type="project" value="TreeGrafter"/>
</dbReference>
<feature type="compositionally biased region" description="Polar residues" evidence="20">
    <location>
        <begin position="1040"/>
        <end position="1059"/>
    </location>
</feature>
<evidence type="ECO:0000256" key="14">
    <source>
        <dbReference type="ARBA" id="ARBA00022990"/>
    </source>
</evidence>
<feature type="compositionally biased region" description="Basic and acidic residues" evidence="20">
    <location>
        <begin position="945"/>
        <end position="966"/>
    </location>
</feature>
<dbReference type="CDD" id="cd04301">
    <property type="entry name" value="NAT_SF"/>
    <property type="match status" value="1"/>
</dbReference>
<dbReference type="Pfam" id="PF21524">
    <property type="entry name" value="SAMD1_WH"/>
    <property type="match status" value="1"/>
</dbReference>
<dbReference type="PANTHER" id="PTHR10615">
    <property type="entry name" value="HISTONE ACETYLTRANSFERASE"/>
    <property type="match status" value="1"/>
</dbReference>
<keyword evidence="7" id="KW-0808">Transferase</keyword>
<feature type="region of interest" description="Disordered" evidence="20">
    <location>
        <begin position="753"/>
        <end position="978"/>
    </location>
</feature>
<dbReference type="STRING" id="199890.A0A182PCJ6"/>
<evidence type="ECO:0000259" key="22">
    <source>
        <dbReference type="PROSITE" id="PS51504"/>
    </source>
</evidence>
<dbReference type="Gene3D" id="3.30.40.10">
    <property type="entry name" value="Zinc/RING finger domain, C3HC4 (zinc finger)"/>
    <property type="match status" value="1"/>
</dbReference>
<feature type="compositionally biased region" description="Polar residues" evidence="20">
    <location>
        <begin position="1310"/>
        <end position="1328"/>
    </location>
</feature>
<evidence type="ECO:0000256" key="2">
    <source>
        <dbReference type="ARBA" id="ARBA00010107"/>
    </source>
</evidence>
<dbReference type="Pfam" id="PF01853">
    <property type="entry name" value="MOZ_SAS"/>
    <property type="match status" value="1"/>
</dbReference>
<feature type="compositionally biased region" description="Low complexity" evidence="20">
    <location>
        <begin position="398"/>
        <end position="408"/>
    </location>
</feature>
<dbReference type="InterPro" id="IPR036390">
    <property type="entry name" value="WH_DNA-bd_sf"/>
</dbReference>
<dbReference type="GO" id="GO:0003682">
    <property type="term" value="F:chromatin binding"/>
    <property type="evidence" value="ECO:0007669"/>
    <property type="project" value="TreeGrafter"/>
</dbReference>
<dbReference type="PROSITE" id="PS51504">
    <property type="entry name" value="H15"/>
    <property type="match status" value="1"/>
</dbReference>
<feature type="compositionally biased region" description="Basic and acidic residues" evidence="20">
    <location>
        <begin position="409"/>
        <end position="420"/>
    </location>
</feature>
<dbReference type="Gene3D" id="3.30.60.60">
    <property type="entry name" value="N-acetyl transferase-like"/>
    <property type="match status" value="1"/>
</dbReference>
<dbReference type="InterPro" id="IPR011011">
    <property type="entry name" value="Znf_FYVE_PHD"/>
</dbReference>
<dbReference type="GO" id="GO:0006334">
    <property type="term" value="P:nucleosome assembly"/>
    <property type="evidence" value="ECO:0007669"/>
    <property type="project" value="InterPro"/>
</dbReference>
<dbReference type="SMART" id="SM00249">
    <property type="entry name" value="PHD"/>
    <property type="match status" value="2"/>
</dbReference>
<dbReference type="VEuPathDB" id="VectorBase:AEPI004651"/>
<dbReference type="Gene3D" id="3.40.630.30">
    <property type="match status" value="1"/>
</dbReference>
<dbReference type="SUPFAM" id="SSF57903">
    <property type="entry name" value="FYVE/PHD zinc finger"/>
    <property type="match status" value="1"/>
</dbReference>
<dbReference type="InterPro" id="IPR040706">
    <property type="entry name" value="Zf-MYST"/>
</dbReference>
<dbReference type="InterPro" id="IPR002717">
    <property type="entry name" value="HAT_MYST-type"/>
</dbReference>
<sequence>MRENPNDVSPQVWKEWILEAIRRIRFQKQRPSIQRICQAIGSHHKFHEDIVAEKLEEAVEAGSVLKVYNKGLHSYKAPTSTQRRAINVTNDSNLSRQVAKAVRDLGEFDGSSQKSIENYVQQTNNLHIASDTDYKSVIRNAIRIALSEETIMQEGRLYKPGPVFKPITKRKSTSPKKRGSKHLDRSTEGSICVVCQEADGNASDDECEPLNSCSSCGAGLHDSCATGSGHSSRTVTLSRLLEKGNIWHCEECKVCDACSNQDDDEDSVKGVCLLDCWSCKKHYHLSCLNPPLSEMKKCKTAWRCSDCLSQSRDSDRKSSIMRPATGEKKRKRLLTGDKDPKGSTEAISLPVPYKNAYDSTNEEAIEKQTLPEGVTQQDAELYKYVREQSTKIVVGVSKVSSKHNNNNSERGRHFSPDRPSHQTSNSILQQSPSKLMAAQDRCPAAIEFGKYEIETWYSSPFPQEYARLPKLFLCEFCLKYTKSKAVLQRHQDKCSWRNPPGTEIYRHDGVSVFEVDGNANKIYCQNLCLLAKLFLDHKTLYYDVEPFLFYVLTRYDRKGYHLVGYFSKEKHCQQKYNVSCIMTMPQYQRQGYGRFLIDFSYLLSREEGQPGTPEKPLSDLGRVSYYAYWKSTVLNYLYEHRRRSEETDCGNGARKPFSIQQISQETGMVVPDIVLALQLLSFIKYRKIDRGGGFKVYQPLICIDWRVVDKQQERMVRSRVRLAIDKECLRWTPLFFSSTASFSELDVSNIPLDANETGADNEEAAEDKMSRPVSPKPEEESEPKAQHQALRKIESGRKKKRGRDVVSPPAAPPSEATPSRVESEVPTRSSKSHSLKTEEHTDDDVESAVPVLASRNNVAVAGGRKRSRVVQEKETAKTGSANTFERLRKRRRLDSEETGEEKVPTSAYSSLVKDDASPVSGRASGLRRKRTNLRLSDSEQEAEVEQARIEDKRAKSVKPVTRESGERVNGGVFGRSSGVHNRDIARELRSSPVAAAKRTGVMGMRNSKRLASSPSNIIENEETATETIQPMVTAEKTKSFRSSSTAGTVRQKQNITTEATYALPSSSSSSPMAGSSVHSPTKKEVTVVAAAAAAAAAATASANSTGSNKLRHKTSPTTGVGRHKKRQGKKPIVPVADASEDYSSGEADDEMEEETRSAPPPASQPATLVATAPKKSPTKTTPYSATTTVNNGNTEAAATSPPKVASQRVPPLPSSPEAKTPKGSTSKSKTISERRVKEELSERTTNNADVLVNPKKTNSSKISTTSTAQESSATSLKKETPNVVTGSIVEQTTDDARLPGCETISEVVSKASTVKQELNSPTNRSSLEGGSSVISRSTGSSASSVVEPEKETATSKGEQQEGVILQAPPSKGATPEKKDSDRSPNKELSYPRTISKAPDLAKSEISQLAPNSSSSSVISEPATLVNGVEINEKISVITESKNCLTTSDQPLQVQSTVADTAKQLKIAVGNVDGVTGQMLSPEKKTVGTGTATVTTVDGQMNGVQSSPKQKVTNDTDNSTNRSSVDRGSSSANNTA</sequence>
<feature type="compositionally biased region" description="Basic residues" evidence="20">
    <location>
        <begin position="167"/>
        <end position="180"/>
    </location>
</feature>